<accession>A0AAW1RGW0</accession>
<feature type="transmembrane region" description="Helical" evidence="2">
    <location>
        <begin position="35"/>
        <end position="57"/>
    </location>
</feature>
<evidence type="ECO:0000313" key="4">
    <source>
        <dbReference type="EMBL" id="KAK9833325.1"/>
    </source>
</evidence>
<dbReference type="InterPro" id="IPR000719">
    <property type="entry name" value="Prot_kinase_dom"/>
</dbReference>
<keyword evidence="5" id="KW-1185">Reference proteome</keyword>
<keyword evidence="2" id="KW-0812">Transmembrane</keyword>
<evidence type="ECO:0000256" key="2">
    <source>
        <dbReference type="SAM" id="Phobius"/>
    </source>
</evidence>
<dbReference type="GO" id="GO:0004674">
    <property type="term" value="F:protein serine/threonine kinase activity"/>
    <property type="evidence" value="ECO:0007669"/>
    <property type="project" value="TreeGrafter"/>
</dbReference>
<dbReference type="Pfam" id="PF07714">
    <property type="entry name" value="PK_Tyr_Ser-Thr"/>
    <property type="match status" value="1"/>
</dbReference>
<dbReference type="PANTHER" id="PTHR44329:SF261">
    <property type="entry name" value="ZINC FINGER CONTAINING PROTEIN KINASE-RELATED"/>
    <property type="match status" value="1"/>
</dbReference>
<dbReference type="Proteomes" id="UP001445335">
    <property type="component" value="Unassembled WGS sequence"/>
</dbReference>
<keyword evidence="2" id="KW-1133">Transmembrane helix</keyword>
<dbReference type="EMBL" id="JALJOU010000037">
    <property type="protein sequence ID" value="KAK9833325.1"/>
    <property type="molecule type" value="Genomic_DNA"/>
</dbReference>
<feature type="domain" description="Protein kinase" evidence="3">
    <location>
        <begin position="83"/>
        <end position="329"/>
    </location>
</feature>
<evidence type="ECO:0000256" key="1">
    <source>
        <dbReference type="SAM" id="MobiDB-lite"/>
    </source>
</evidence>
<reference evidence="4 5" key="1">
    <citation type="journal article" date="2024" name="Nat. Commun.">
        <title>Phylogenomics reveals the evolutionary origins of lichenization in chlorophyte algae.</title>
        <authorList>
            <person name="Puginier C."/>
            <person name="Libourel C."/>
            <person name="Otte J."/>
            <person name="Skaloud P."/>
            <person name="Haon M."/>
            <person name="Grisel S."/>
            <person name="Petersen M."/>
            <person name="Berrin J.G."/>
            <person name="Delaux P.M."/>
            <person name="Dal Grande F."/>
            <person name="Keller J."/>
        </authorList>
    </citation>
    <scope>NUCLEOTIDE SEQUENCE [LARGE SCALE GENOMIC DNA]</scope>
    <source>
        <strain evidence="4 5">SAG 245.80</strain>
    </source>
</reference>
<evidence type="ECO:0000259" key="3">
    <source>
        <dbReference type="PROSITE" id="PS50011"/>
    </source>
</evidence>
<dbReference type="InterPro" id="IPR001245">
    <property type="entry name" value="Ser-Thr/Tyr_kinase_cat_dom"/>
</dbReference>
<dbReference type="AlphaFoldDB" id="A0AAW1RGW0"/>
<dbReference type="SUPFAM" id="SSF56112">
    <property type="entry name" value="Protein kinase-like (PK-like)"/>
    <property type="match status" value="1"/>
</dbReference>
<dbReference type="Gene3D" id="1.10.510.10">
    <property type="entry name" value="Transferase(Phosphotransferase) domain 1"/>
    <property type="match status" value="1"/>
</dbReference>
<feature type="region of interest" description="Disordered" evidence="1">
    <location>
        <begin position="704"/>
        <end position="746"/>
    </location>
</feature>
<sequence>MPVEAPGFAGEDLAVGQAAAAPAAVQVPFSEPYTAIQIAGVAFGAALAIAVVLGSFTGRGERAWRRMEEIGPAGGLEVTGLRKGRPVVLYDGPLGKAYEGVTQGGMRVAVRAVRIAPRRAAARRALLEEGERLAALPDCGRVAGFAGLALEGDLCWLLAERVPGAPLRDALAAGRDCSWRVGGGWIALSVARALHFLHAHGIAHLGVGLNSVLLAPDGTAVLGDLGASRLLGPHTRPADPAVGVRGAEWMAPELLLSAAVSERADVWSFGVLLWHLCTGHPPAPDAACDLEVPRECPLAVAELVQACLDEDPAARPSAALIIGVLADTLQVPLTAADEEEPRSFQVATLSAAAAAAGGRQGVFRVSKALDGTGTRLPPPVRASVRQGAIRLVPERAGARDPPAAHPQWAALAWRAETGSGSGSEGAAAEPAVPPNEALGLAAAAAGDPAPGTPALTMPPAPARGGAEGGLRALWAANKASAAADGVQLAVRSARVASARALSASTSAKSMYYDPEFEPESKSLADPEDRTLLNCSKSFSSAAPGGPHAAARRAPVVGDASVAGFDAGRDSFLNPDTNLTSGSEASASVVTIDAQPGTPSVASSAVGSVVTVSGSERARVDPYGGFAAARRALAPGSEGATSSMAAEMDAELAELGRARPQSESSGGGGMTLEEVMATEPMRGLGVMGSSGTAFWDAVSGSQPATIIEEAPNAGAGRPGGSRNPGWRASRVAPPNRWGPERPSRRQA</sequence>
<comment type="caution">
    <text evidence="4">The sequence shown here is derived from an EMBL/GenBank/DDBJ whole genome shotgun (WGS) entry which is preliminary data.</text>
</comment>
<organism evidence="4 5">
    <name type="scientific">Elliptochloris bilobata</name>
    <dbReference type="NCBI Taxonomy" id="381761"/>
    <lineage>
        <taxon>Eukaryota</taxon>
        <taxon>Viridiplantae</taxon>
        <taxon>Chlorophyta</taxon>
        <taxon>core chlorophytes</taxon>
        <taxon>Trebouxiophyceae</taxon>
        <taxon>Trebouxiophyceae incertae sedis</taxon>
        <taxon>Elliptochloris clade</taxon>
        <taxon>Elliptochloris</taxon>
    </lineage>
</organism>
<evidence type="ECO:0000313" key="5">
    <source>
        <dbReference type="Proteomes" id="UP001445335"/>
    </source>
</evidence>
<dbReference type="PROSITE" id="PS50011">
    <property type="entry name" value="PROTEIN_KINASE_DOM"/>
    <property type="match status" value="1"/>
</dbReference>
<protein>
    <recommendedName>
        <fullName evidence="3">Protein kinase domain-containing protein</fullName>
    </recommendedName>
</protein>
<dbReference type="GO" id="GO:0005524">
    <property type="term" value="F:ATP binding"/>
    <property type="evidence" value="ECO:0007669"/>
    <property type="project" value="InterPro"/>
</dbReference>
<name>A0AAW1RGW0_9CHLO</name>
<keyword evidence="2" id="KW-0472">Membrane</keyword>
<dbReference type="PANTHER" id="PTHR44329">
    <property type="entry name" value="SERINE/THREONINE-PROTEIN KINASE TNNI3K-RELATED"/>
    <property type="match status" value="1"/>
</dbReference>
<dbReference type="InterPro" id="IPR011009">
    <property type="entry name" value="Kinase-like_dom_sf"/>
</dbReference>
<proteinExistence type="predicted"/>
<dbReference type="InterPro" id="IPR051681">
    <property type="entry name" value="Ser/Thr_Kinases-Pseudokinases"/>
</dbReference>
<feature type="compositionally biased region" description="Basic and acidic residues" evidence="1">
    <location>
        <begin position="737"/>
        <end position="746"/>
    </location>
</feature>
<gene>
    <name evidence="4" type="ORF">WJX81_006517</name>
</gene>